<comment type="subcellular location">
    <subcellularLocation>
        <location evidence="6">Endoplasmic reticulum</location>
    </subcellularLocation>
    <subcellularLocation>
        <location evidence="6">Golgi apparatus</location>
        <location evidence="6">cis-Golgi network</location>
    </subcellularLocation>
</comment>
<dbReference type="Pfam" id="PF04099">
    <property type="entry name" value="Sybindin"/>
    <property type="match status" value="1"/>
</dbReference>
<keyword evidence="2 6" id="KW-0256">Endoplasmic reticulum</keyword>
<feature type="region of interest" description="Disordered" evidence="7">
    <location>
        <begin position="28"/>
        <end position="79"/>
    </location>
</feature>
<evidence type="ECO:0000256" key="2">
    <source>
        <dbReference type="ARBA" id="ARBA00022824"/>
    </source>
</evidence>
<dbReference type="InterPro" id="IPR011012">
    <property type="entry name" value="Longin-like_dom_sf"/>
</dbReference>
<gene>
    <name evidence="8" type="ORF">CANARDRAFT_22363</name>
</gene>
<dbReference type="GO" id="GO:0006888">
    <property type="term" value="P:endoplasmic reticulum to Golgi vesicle-mediated transport"/>
    <property type="evidence" value="ECO:0007669"/>
    <property type="project" value="UniProtKB-UniRule"/>
</dbReference>
<name>A0A1E4T424_9ASCO</name>
<feature type="compositionally biased region" description="Polar residues" evidence="7">
    <location>
        <begin position="58"/>
        <end position="79"/>
    </location>
</feature>
<evidence type="ECO:0000313" key="9">
    <source>
        <dbReference type="Proteomes" id="UP000094801"/>
    </source>
</evidence>
<evidence type="ECO:0000256" key="5">
    <source>
        <dbReference type="ARBA" id="ARBA00038167"/>
    </source>
</evidence>
<dbReference type="SUPFAM" id="SSF64356">
    <property type="entry name" value="SNARE-like"/>
    <property type="match status" value="1"/>
</dbReference>
<keyword evidence="1 6" id="KW-0813">Transport</keyword>
<evidence type="ECO:0000313" key="8">
    <source>
        <dbReference type="EMBL" id="ODV86472.1"/>
    </source>
</evidence>
<dbReference type="AlphaFoldDB" id="A0A1E4T424"/>
<dbReference type="InterPro" id="IPR007233">
    <property type="entry name" value="TRAPPC"/>
</dbReference>
<evidence type="ECO:0000256" key="1">
    <source>
        <dbReference type="ARBA" id="ARBA00022448"/>
    </source>
</evidence>
<keyword evidence="3 6" id="KW-0931">ER-Golgi transport</keyword>
<dbReference type="SMART" id="SM01399">
    <property type="entry name" value="Sybindin"/>
    <property type="match status" value="1"/>
</dbReference>
<dbReference type="EMBL" id="KV453850">
    <property type="protein sequence ID" value="ODV86472.1"/>
    <property type="molecule type" value="Genomic_DNA"/>
</dbReference>
<dbReference type="PANTHER" id="PTHR23249">
    <property type="entry name" value="TRAFFICKING PROTEIN PARTICLE COMPLEX SUBUNIT"/>
    <property type="match status" value="1"/>
</dbReference>
<accession>A0A1E4T424</accession>
<dbReference type="Proteomes" id="UP000094801">
    <property type="component" value="Unassembled WGS sequence"/>
</dbReference>
<dbReference type="Gene3D" id="3.30.450.70">
    <property type="match status" value="1"/>
</dbReference>
<evidence type="ECO:0000256" key="4">
    <source>
        <dbReference type="ARBA" id="ARBA00023034"/>
    </source>
</evidence>
<evidence type="ECO:0000256" key="7">
    <source>
        <dbReference type="SAM" id="MobiDB-lite"/>
    </source>
</evidence>
<protein>
    <recommendedName>
        <fullName evidence="6">Trafficking protein particle complex subunit</fullName>
    </recommendedName>
</protein>
<comment type="subunit">
    <text evidence="6">Part of the multisubunit transport protein particle (TRAPP) complex.</text>
</comment>
<dbReference type="GO" id="GO:0005783">
    <property type="term" value="C:endoplasmic reticulum"/>
    <property type="evidence" value="ECO:0007669"/>
    <property type="project" value="UniProtKB-SubCell"/>
</dbReference>
<dbReference type="OrthoDB" id="3364529at2759"/>
<comment type="similarity">
    <text evidence="5">Belongs to the TRAPP small subunits family. BET5 subfamily.</text>
</comment>
<dbReference type="GO" id="GO:0005794">
    <property type="term" value="C:Golgi apparatus"/>
    <property type="evidence" value="ECO:0007669"/>
    <property type="project" value="UniProtKB-SubCell"/>
</dbReference>
<feature type="compositionally biased region" description="Low complexity" evidence="7">
    <location>
        <begin position="28"/>
        <end position="57"/>
    </location>
</feature>
<dbReference type="GO" id="GO:0030008">
    <property type="term" value="C:TRAPP complex"/>
    <property type="evidence" value="ECO:0007669"/>
    <property type="project" value="UniProtKB-UniRule"/>
</dbReference>
<evidence type="ECO:0000256" key="6">
    <source>
        <dbReference type="RuleBase" id="RU366065"/>
    </source>
</evidence>
<evidence type="ECO:0000256" key="3">
    <source>
        <dbReference type="ARBA" id="ARBA00022892"/>
    </source>
</evidence>
<dbReference type="PANTHER" id="PTHR23249:SF16">
    <property type="entry name" value="TRAFFICKING PROTEIN PARTICLE COMPLEX SUBUNIT 1"/>
    <property type="match status" value="1"/>
</dbReference>
<keyword evidence="4 6" id="KW-0333">Golgi apparatus</keyword>
<dbReference type="STRING" id="983967.A0A1E4T424"/>
<sequence>MAIYSFWVYDRHCNCIYQREYSPLTASTSTSASATTTSQTGSTPRLSQSNSALNNSSVQRFQQSGADNSDTTISNNTSLGSSSVNNKIQELLNNGSINAINDNNVSKLLFGTLFSLRKISISLTSAPASETTDDEVFSSHTSLNKFNELKSFQTLNYKVHFYETLTGLKFLVVTDPTIRDLQLELRNIYENHYLNYVVRNQLCQVEFKEHEVISNDKFIQSVDAFWSGLPEFIS</sequence>
<reference evidence="9" key="1">
    <citation type="submission" date="2016-04" db="EMBL/GenBank/DDBJ databases">
        <title>Comparative genomics of biotechnologically important yeasts.</title>
        <authorList>
            <consortium name="DOE Joint Genome Institute"/>
            <person name="Riley R."/>
            <person name="Haridas S."/>
            <person name="Wolfe K.H."/>
            <person name="Lopes M.R."/>
            <person name="Hittinger C.T."/>
            <person name="Goker M."/>
            <person name="Salamov A."/>
            <person name="Wisecaver J."/>
            <person name="Long T.M."/>
            <person name="Aerts A.L."/>
            <person name="Barry K."/>
            <person name="Choi C."/>
            <person name="Clum A."/>
            <person name="Coughlan A.Y."/>
            <person name="Deshpande S."/>
            <person name="Douglass A.P."/>
            <person name="Hanson S.J."/>
            <person name="Klenk H.-P."/>
            <person name="Labutti K."/>
            <person name="Lapidus A."/>
            <person name="Lindquist E."/>
            <person name="Lipzen A."/>
            <person name="Meier-Kolthoff J.P."/>
            <person name="Ohm R.A."/>
            <person name="Otillar R.P."/>
            <person name="Pangilinan J."/>
            <person name="Peng Y."/>
            <person name="Rokas A."/>
            <person name="Rosa C.A."/>
            <person name="Scheuner C."/>
            <person name="Sibirny A.A."/>
            <person name="Slot J.C."/>
            <person name="Stielow J.B."/>
            <person name="Sun H."/>
            <person name="Kurtzman C.P."/>
            <person name="Blackwell M."/>
            <person name="Grigoriev I.V."/>
            <person name="Jeffries T.W."/>
        </authorList>
    </citation>
    <scope>NUCLEOTIDE SEQUENCE [LARGE SCALE GENOMIC DNA]</scope>
    <source>
        <strain evidence="9">NRRL YB-2248</strain>
    </source>
</reference>
<proteinExistence type="inferred from homology"/>
<keyword evidence="9" id="KW-1185">Reference proteome</keyword>
<organism evidence="8 9">
    <name type="scientific">[Candida] arabinofermentans NRRL YB-2248</name>
    <dbReference type="NCBI Taxonomy" id="983967"/>
    <lineage>
        <taxon>Eukaryota</taxon>
        <taxon>Fungi</taxon>
        <taxon>Dikarya</taxon>
        <taxon>Ascomycota</taxon>
        <taxon>Saccharomycotina</taxon>
        <taxon>Pichiomycetes</taxon>
        <taxon>Pichiales</taxon>
        <taxon>Pichiaceae</taxon>
        <taxon>Ogataea</taxon>
        <taxon>Ogataea/Candida clade</taxon>
    </lineage>
</organism>